<protein>
    <submittedName>
        <fullName evidence="2">Uncharacterized protein</fullName>
    </submittedName>
</protein>
<organism evidence="2 3">
    <name type="scientific">Paraburkholderia antibiotica</name>
    <dbReference type="NCBI Taxonomy" id="2728839"/>
    <lineage>
        <taxon>Bacteria</taxon>
        <taxon>Pseudomonadati</taxon>
        <taxon>Pseudomonadota</taxon>
        <taxon>Betaproteobacteria</taxon>
        <taxon>Burkholderiales</taxon>
        <taxon>Burkholderiaceae</taxon>
        <taxon>Paraburkholderia</taxon>
    </lineage>
</organism>
<feature type="transmembrane region" description="Helical" evidence="1">
    <location>
        <begin position="87"/>
        <end position="111"/>
    </location>
</feature>
<evidence type="ECO:0000313" key="3">
    <source>
        <dbReference type="Proteomes" id="UP000583127"/>
    </source>
</evidence>
<comment type="caution">
    <text evidence="2">The sequence shown here is derived from an EMBL/GenBank/DDBJ whole genome shotgun (WGS) entry which is preliminary data.</text>
</comment>
<name>A0A7Y0A296_9BURK</name>
<keyword evidence="1" id="KW-1133">Transmembrane helix</keyword>
<accession>A0A7Y0A296</accession>
<keyword evidence="3" id="KW-1185">Reference proteome</keyword>
<sequence length="114" mass="12248">MLKSGLKKARKNGAKKALSAAIKVFKAAVAAIATARCARPCVIRRAIRAGLPLVMHRRRAVHLCFVGDFPIKFAGLAWLSMSGALTLMLTLATLLSICASLHFTIVARFLLAMT</sequence>
<dbReference type="EMBL" id="JABBFZ010000030">
    <property type="protein sequence ID" value="NML35129.1"/>
    <property type="molecule type" value="Genomic_DNA"/>
</dbReference>
<dbReference type="AlphaFoldDB" id="A0A7Y0A296"/>
<reference evidence="2 3" key="1">
    <citation type="submission" date="2020-04" db="EMBL/GenBank/DDBJ databases">
        <title>Paraburkholderia sp. G-4-1-8 isolated from soil.</title>
        <authorList>
            <person name="Dahal R.H."/>
        </authorList>
    </citation>
    <scope>NUCLEOTIDE SEQUENCE [LARGE SCALE GENOMIC DNA]</scope>
    <source>
        <strain evidence="2 3">G-4-1-8</strain>
    </source>
</reference>
<keyword evidence="1" id="KW-0472">Membrane</keyword>
<evidence type="ECO:0000256" key="1">
    <source>
        <dbReference type="SAM" id="Phobius"/>
    </source>
</evidence>
<keyword evidence="1" id="KW-0812">Transmembrane</keyword>
<dbReference type="Proteomes" id="UP000583127">
    <property type="component" value="Unassembled WGS sequence"/>
</dbReference>
<gene>
    <name evidence="2" type="ORF">HHL14_30430</name>
</gene>
<proteinExistence type="predicted"/>
<evidence type="ECO:0000313" key="2">
    <source>
        <dbReference type="EMBL" id="NML35129.1"/>
    </source>
</evidence>
<dbReference type="RefSeq" id="WP_169501312.1">
    <property type="nucleotide sequence ID" value="NZ_JABBFZ010000030.1"/>
</dbReference>
<feature type="transmembrane region" description="Helical" evidence="1">
    <location>
        <begin position="60"/>
        <end position="81"/>
    </location>
</feature>